<dbReference type="Pfam" id="PF00501">
    <property type="entry name" value="AMP-binding"/>
    <property type="match status" value="1"/>
</dbReference>
<dbReference type="PANTHER" id="PTHR43767:SF10">
    <property type="entry name" value="SURFACTIN SYNTHASE SUBUNIT 1"/>
    <property type="match status" value="1"/>
</dbReference>
<dbReference type="Pfam" id="PF13193">
    <property type="entry name" value="AMP-binding_C"/>
    <property type="match status" value="1"/>
</dbReference>
<reference evidence="3 4" key="1">
    <citation type="submission" date="2020-01" db="EMBL/GenBank/DDBJ databases">
        <title>Insect and environment-associated Actinomycetes.</title>
        <authorList>
            <person name="Currrie C."/>
            <person name="Chevrette M."/>
            <person name="Carlson C."/>
            <person name="Stubbendieck R."/>
            <person name="Wendt-Pienkowski E."/>
        </authorList>
    </citation>
    <scope>NUCLEOTIDE SEQUENCE [LARGE SCALE GENOMIC DNA]</scope>
    <source>
        <strain evidence="3 4">SID7590</strain>
    </source>
</reference>
<dbReference type="InterPro" id="IPR000873">
    <property type="entry name" value="AMP-dep_synth/lig_dom"/>
</dbReference>
<dbReference type="InterPro" id="IPR042099">
    <property type="entry name" value="ANL_N_sf"/>
</dbReference>
<protein>
    <submittedName>
        <fullName evidence="3">Acyl--CoA ligase</fullName>
    </submittedName>
</protein>
<feature type="domain" description="AMP-binding enzyme C-terminal" evidence="2">
    <location>
        <begin position="412"/>
        <end position="485"/>
    </location>
</feature>
<dbReference type="RefSeq" id="WP_164208168.1">
    <property type="nucleotide sequence ID" value="NZ_JAAGMP010001655.1"/>
</dbReference>
<evidence type="ECO:0000259" key="1">
    <source>
        <dbReference type="Pfam" id="PF00501"/>
    </source>
</evidence>
<dbReference type="SUPFAM" id="SSF56801">
    <property type="entry name" value="Acetyl-CoA synthetase-like"/>
    <property type="match status" value="1"/>
</dbReference>
<dbReference type="InterPro" id="IPR045851">
    <property type="entry name" value="AMP-bd_C_sf"/>
</dbReference>
<keyword evidence="3" id="KW-0436">Ligase</keyword>
<dbReference type="PANTHER" id="PTHR43767">
    <property type="entry name" value="LONG-CHAIN-FATTY-ACID--COA LIGASE"/>
    <property type="match status" value="1"/>
</dbReference>
<dbReference type="EMBL" id="JAAGMP010001655">
    <property type="protein sequence ID" value="NEC23847.1"/>
    <property type="molecule type" value="Genomic_DNA"/>
</dbReference>
<dbReference type="InterPro" id="IPR020845">
    <property type="entry name" value="AMP-binding_CS"/>
</dbReference>
<accession>A0A7K3S8K0</accession>
<dbReference type="Gene3D" id="3.40.50.12780">
    <property type="entry name" value="N-terminal domain of ligase-like"/>
    <property type="match status" value="1"/>
</dbReference>
<dbReference type="InterPro" id="IPR025110">
    <property type="entry name" value="AMP-bd_C"/>
</dbReference>
<dbReference type="GO" id="GO:0016877">
    <property type="term" value="F:ligase activity, forming carbon-sulfur bonds"/>
    <property type="evidence" value="ECO:0007669"/>
    <property type="project" value="UniProtKB-ARBA"/>
</dbReference>
<evidence type="ECO:0000313" key="3">
    <source>
        <dbReference type="EMBL" id="NEC23847.1"/>
    </source>
</evidence>
<dbReference type="CDD" id="cd04433">
    <property type="entry name" value="AFD_class_I"/>
    <property type="match status" value="1"/>
</dbReference>
<dbReference type="Gene3D" id="3.30.300.30">
    <property type="match status" value="1"/>
</dbReference>
<comment type="caution">
    <text evidence="3">The sequence shown here is derived from an EMBL/GenBank/DDBJ whole genome shotgun (WGS) entry which is preliminary data.</text>
</comment>
<evidence type="ECO:0000313" key="4">
    <source>
        <dbReference type="Proteomes" id="UP000469670"/>
    </source>
</evidence>
<sequence>MTERAYTPEITTSFTVHDLLRRRAELQPDRIALNVDDGPTIGYGEWDRRSNAVARGLIDTGVRHGQVIGLVFDGLDWIDYAVAYMGVLKAGATATHLNQNVGADEIVRRMEFCSAVGLLHGEDVRPPTAFTGFTGTATSMASEDTSDPQIEVDVTDISDILFTSGTTGPAKGSASPHGNLTYGRGPEGFHLFGDPEPLLTPMPLGTTASATTINFSIHTPSTLVICPIDAPERMAQLIEKFSIGSIMITPWLAMQLVHSGATERHDLSCVETIANASTALPPAIARRLLEAMPNARLNMSYAASEAVPASIGHTFDPAVPMATGRPLRGTELRIADEHGEEAPTGELGEIWLRSPAPKRYYFDNPELNAKVHADRWTRTGDLGRVDADGLLHFFDRRNVAIRTRGTLVSTIEVEAALYEHPAVRAAAVFGMPGADGDQEVTAAVALADPAALDELPGFLAGHLAPEQIPSRIHQVDVMPRSANGKVLKHVLRDRLTGRAG</sequence>
<gene>
    <name evidence="3" type="ORF">G3I50_37200</name>
</gene>
<dbReference type="InterPro" id="IPR050237">
    <property type="entry name" value="ATP-dep_AMP-bd_enzyme"/>
</dbReference>
<evidence type="ECO:0000259" key="2">
    <source>
        <dbReference type="Pfam" id="PF13193"/>
    </source>
</evidence>
<dbReference type="AlphaFoldDB" id="A0A7K3S8K0"/>
<feature type="domain" description="AMP-dependent synthetase/ligase" evidence="1">
    <location>
        <begin position="20"/>
        <end position="361"/>
    </location>
</feature>
<organism evidence="3 4">
    <name type="scientific">Streptomyces parvus</name>
    <dbReference type="NCBI Taxonomy" id="66428"/>
    <lineage>
        <taxon>Bacteria</taxon>
        <taxon>Bacillati</taxon>
        <taxon>Actinomycetota</taxon>
        <taxon>Actinomycetes</taxon>
        <taxon>Kitasatosporales</taxon>
        <taxon>Streptomycetaceae</taxon>
        <taxon>Streptomyces</taxon>
    </lineage>
</organism>
<dbReference type="PROSITE" id="PS00455">
    <property type="entry name" value="AMP_BINDING"/>
    <property type="match status" value="1"/>
</dbReference>
<dbReference type="Proteomes" id="UP000469670">
    <property type="component" value="Unassembled WGS sequence"/>
</dbReference>
<proteinExistence type="predicted"/>
<name>A0A7K3S8K0_9ACTN</name>